<dbReference type="PROSITE" id="PS50096">
    <property type="entry name" value="IQ"/>
    <property type="match status" value="7"/>
</dbReference>
<dbReference type="Proteomes" id="UP000019132">
    <property type="component" value="Unassembled WGS sequence"/>
</dbReference>
<keyword evidence="5" id="KW-0863">Zinc-finger</keyword>
<feature type="region of interest" description="Disordered" evidence="6">
    <location>
        <begin position="266"/>
        <end position="311"/>
    </location>
</feature>
<keyword evidence="5" id="KW-0479">Metal-binding</keyword>
<feature type="region of interest" description="Disordered" evidence="6">
    <location>
        <begin position="776"/>
        <end position="808"/>
    </location>
</feature>
<accession>K3WMU7</accession>
<evidence type="ECO:0008006" key="11">
    <source>
        <dbReference type="Google" id="ProtNLM"/>
    </source>
</evidence>
<dbReference type="SMART" id="SM00015">
    <property type="entry name" value="IQ"/>
    <property type="match status" value="8"/>
</dbReference>
<feature type="domain" description="WW" evidence="7">
    <location>
        <begin position="709"/>
        <end position="743"/>
    </location>
</feature>
<dbReference type="EnsemblProtists" id="PYU1_T006289">
    <property type="protein sequence ID" value="PYU1_T006289"/>
    <property type="gene ID" value="PYU1_G006277"/>
</dbReference>
<dbReference type="InterPro" id="IPR051185">
    <property type="entry name" value="ASPM"/>
</dbReference>
<name>K3WMU7_GLOUD</name>
<dbReference type="STRING" id="431595.K3WMU7"/>
<keyword evidence="4" id="KW-0112">Calmodulin-binding</keyword>
<keyword evidence="10" id="KW-1185">Reference proteome</keyword>
<dbReference type="Gene3D" id="2.20.70.10">
    <property type="match status" value="1"/>
</dbReference>
<dbReference type="eggNOG" id="KOG0160">
    <property type="taxonomic scope" value="Eukaryota"/>
</dbReference>
<dbReference type="GO" id="GO:0005516">
    <property type="term" value="F:calmodulin binding"/>
    <property type="evidence" value="ECO:0007669"/>
    <property type="project" value="UniProtKB-KW"/>
</dbReference>
<dbReference type="OMA" id="AKWFYYN"/>
<feature type="domain" description="B box-type" evidence="8">
    <location>
        <begin position="807"/>
        <end position="853"/>
    </location>
</feature>
<dbReference type="Pfam" id="PF22586">
    <property type="entry name" value="ANCHR-like_BBOX"/>
    <property type="match status" value="1"/>
</dbReference>
<dbReference type="PROSITE" id="PS50020">
    <property type="entry name" value="WW_DOMAIN_2"/>
    <property type="match status" value="2"/>
</dbReference>
<keyword evidence="2" id="KW-0963">Cytoplasm</keyword>
<dbReference type="InterPro" id="IPR000048">
    <property type="entry name" value="IQ_motif_EF-hand-BS"/>
</dbReference>
<dbReference type="Gene3D" id="1.20.5.190">
    <property type="match status" value="2"/>
</dbReference>
<dbReference type="InterPro" id="IPR000315">
    <property type="entry name" value="Znf_B-box"/>
</dbReference>
<organism evidence="9 10">
    <name type="scientific">Globisporangium ultimum (strain ATCC 200006 / CBS 805.95 / DAOM BR144)</name>
    <name type="common">Pythium ultimum</name>
    <dbReference type="NCBI Taxonomy" id="431595"/>
    <lineage>
        <taxon>Eukaryota</taxon>
        <taxon>Sar</taxon>
        <taxon>Stramenopiles</taxon>
        <taxon>Oomycota</taxon>
        <taxon>Peronosporomycetes</taxon>
        <taxon>Pythiales</taxon>
        <taxon>Pythiaceae</taxon>
        <taxon>Globisporangium</taxon>
    </lineage>
</organism>
<evidence type="ECO:0000256" key="5">
    <source>
        <dbReference type="PROSITE-ProRule" id="PRU00024"/>
    </source>
</evidence>
<dbReference type="EMBL" id="GL376625">
    <property type="status" value="NOT_ANNOTATED_CDS"/>
    <property type="molecule type" value="Genomic_DNA"/>
</dbReference>
<dbReference type="PROSITE" id="PS50119">
    <property type="entry name" value="ZF_BBOX"/>
    <property type="match status" value="1"/>
</dbReference>
<dbReference type="PANTHER" id="PTHR22706">
    <property type="entry name" value="ASSEMBLY FACTOR FOR SPINDLE MICROTUBULES"/>
    <property type="match status" value="1"/>
</dbReference>
<dbReference type="InParanoid" id="K3WMU7"/>
<keyword evidence="3" id="KW-0677">Repeat</keyword>
<dbReference type="SUPFAM" id="SSF51045">
    <property type="entry name" value="WW domain"/>
    <property type="match status" value="1"/>
</dbReference>
<evidence type="ECO:0000256" key="6">
    <source>
        <dbReference type="SAM" id="MobiDB-lite"/>
    </source>
</evidence>
<dbReference type="PANTHER" id="PTHR22706:SF1">
    <property type="entry name" value="ASSEMBLY FACTOR FOR SPINDLE MICROTUBULES"/>
    <property type="match status" value="1"/>
</dbReference>
<dbReference type="InterPro" id="IPR036020">
    <property type="entry name" value="WW_dom_sf"/>
</dbReference>
<reference evidence="10" key="2">
    <citation type="submission" date="2010-04" db="EMBL/GenBank/DDBJ databases">
        <authorList>
            <person name="Buell R."/>
            <person name="Hamilton J."/>
            <person name="Hostetler J."/>
        </authorList>
    </citation>
    <scope>NUCLEOTIDE SEQUENCE [LARGE SCALE GENOMIC DNA]</scope>
    <source>
        <strain evidence="10">DAOM:BR144</strain>
    </source>
</reference>
<dbReference type="GO" id="GO:0051295">
    <property type="term" value="P:establishment of meiotic spindle localization"/>
    <property type="evidence" value="ECO:0007669"/>
    <property type="project" value="TreeGrafter"/>
</dbReference>
<dbReference type="Pfam" id="PF00612">
    <property type="entry name" value="IQ"/>
    <property type="match status" value="6"/>
</dbReference>
<protein>
    <recommendedName>
        <fullName evidence="11">WW domain-containing protein</fullName>
    </recommendedName>
</protein>
<evidence type="ECO:0000313" key="9">
    <source>
        <dbReference type="EnsemblProtists" id="PYU1_T006289"/>
    </source>
</evidence>
<evidence type="ECO:0000256" key="1">
    <source>
        <dbReference type="ARBA" id="ARBA00004496"/>
    </source>
</evidence>
<evidence type="ECO:0000259" key="7">
    <source>
        <dbReference type="PROSITE" id="PS50020"/>
    </source>
</evidence>
<dbReference type="GO" id="GO:0000278">
    <property type="term" value="P:mitotic cell cycle"/>
    <property type="evidence" value="ECO:0007669"/>
    <property type="project" value="TreeGrafter"/>
</dbReference>
<keyword evidence="5" id="KW-0862">Zinc</keyword>
<dbReference type="HOGENOM" id="CLU_306185_0_0_1"/>
<dbReference type="InterPro" id="IPR001202">
    <property type="entry name" value="WW_dom"/>
</dbReference>
<evidence type="ECO:0000313" key="10">
    <source>
        <dbReference type="Proteomes" id="UP000019132"/>
    </source>
</evidence>
<reference evidence="9" key="3">
    <citation type="submission" date="2015-02" db="UniProtKB">
        <authorList>
            <consortium name="EnsemblProtists"/>
        </authorList>
    </citation>
    <scope>IDENTIFICATION</scope>
    <source>
        <strain evidence="9">DAOM BR144</strain>
    </source>
</reference>
<dbReference type="VEuPathDB" id="FungiDB:PYU1_G006277"/>
<dbReference type="SMART" id="SM00456">
    <property type="entry name" value="WW"/>
    <property type="match status" value="2"/>
</dbReference>
<evidence type="ECO:0000256" key="2">
    <source>
        <dbReference type="ARBA" id="ARBA00022490"/>
    </source>
</evidence>
<dbReference type="GO" id="GO:0007051">
    <property type="term" value="P:spindle organization"/>
    <property type="evidence" value="ECO:0007669"/>
    <property type="project" value="TreeGrafter"/>
</dbReference>
<dbReference type="GO" id="GO:0000922">
    <property type="term" value="C:spindle pole"/>
    <property type="evidence" value="ECO:0007669"/>
    <property type="project" value="TreeGrafter"/>
</dbReference>
<dbReference type="GO" id="GO:0008270">
    <property type="term" value="F:zinc ion binding"/>
    <property type="evidence" value="ECO:0007669"/>
    <property type="project" value="UniProtKB-KW"/>
</dbReference>
<comment type="subcellular location">
    <subcellularLocation>
        <location evidence="1">Cytoplasm</location>
    </subcellularLocation>
</comment>
<feature type="domain" description="WW" evidence="7">
    <location>
        <begin position="948"/>
        <end position="978"/>
    </location>
</feature>
<evidence type="ECO:0000256" key="3">
    <source>
        <dbReference type="ARBA" id="ARBA00022737"/>
    </source>
</evidence>
<dbReference type="CDD" id="cd23767">
    <property type="entry name" value="IQCD"/>
    <property type="match status" value="1"/>
</dbReference>
<dbReference type="GO" id="GO:0005737">
    <property type="term" value="C:cytoplasm"/>
    <property type="evidence" value="ECO:0007669"/>
    <property type="project" value="UniProtKB-SubCell"/>
</dbReference>
<dbReference type="Pfam" id="PF00397">
    <property type="entry name" value="WW"/>
    <property type="match status" value="1"/>
</dbReference>
<proteinExistence type="predicted"/>
<sequence length="978" mass="112815">MLLFGGNLSGGVNKSDHQPHNANIEAEKADEGIGRTKQLRTEGDVATPRTDILHRLTNHELRLLEELERTRSKLQAEWRHKIVDFQQQQGQPGKNASTAIAEQLGLSRSPVKTDDDTLNALMRSKTLVRSSNQSTKPILKHKKSRKAPNEARIGANLSISAADSVNLPRLRSSLDMLPILTTTGETPFELGLDSESSSSSRSPIQGQHVLPIFRLPTVNVVGAATVLAQKEVEMLEEDRDRKEASDALGLSLEEIAMLEAGLNEGGDQKKTAWGISSRHGGDPNQNSPGHTLPGMPSRQLKHATNRRHDKRQKCKADCRKLCNGAVRAQRGDSLRKELESALTNVQHLTRLVKDDIVLAQKICPANELRTSLYFKRWGRDKVENIFRRLLFNLQGIAFQRWHQVVVQEKQEEKLQAYLMYKGSKKLDHFLLNWSQRKLRQAWTKWWSDIAHVKALERLVVELDAIHVIQRAWQGYRGRMFAYLVKTQRLFAQQSAAATRIQRMFRGSVTRKFFRLKQLHKRRHIAAIKIQAAGRGYVARQLARQIRRKRRHFVVASKIQAIYRGRKARRGVATLRRNRRVTQAALVIQRRYRGRLRRVKFIRRQMERYMAAAATKIQKIARGRRARWILRDLKEQAKQRRILEHASAIKIQKVYRSHRSRLSTELKLLALREKNRWRAKAATTIQKRMRSYLAKKCVQRVREAHAAQLVTLARTWVEYWNEDTSSWFYYNQENGEAIWTPPPTGYTKADGNLVLQNGKIIPDPLDGNISEAMRTRKATHLGSGKSKDDTDNDQEEEHAHEHDNDDDDEDKLCVECEDEDARRRCDQCEDVFCDACYDKLHRSSKREKHTWKAMGSLRCIECEKMKATRWCYVCQDPYCLGCFTIIHSKGNKVNHDWTDMSTFKKAAKQQQRQQAEMENAQTYDEFMASHEYQYVNELTADESAPQAVYPAEGEWMTLVDESSGQPYYYNSYTGESRWA</sequence>
<evidence type="ECO:0000256" key="4">
    <source>
        <dbReference type="ARBA" id="ARBA00022860"/>
    </source>
</evidence>
<feature type="compositionally biased region" description="Basic residues" evidence="6">
    <location>
        <begin position="299"/>
        <end position="311"/>
    </location>
</feature>
<reference evidence="10" key="1">
    <citation type="journal article" date="2010" name="Genome Biol.">
        <title>Genome sequence of the necrotrophic plant pathogen Pythium ultimum reveals original pathogenicity mechanisms and effector repertoire.</title>
        <authorList>
            <person name="Levesque C.A."/>
            <person name="Brouwer H."/>
            <person name="Cano L."/>
            <person name="Hamilton J.P."/>
            <person name="Holt C."/>
            <person name="Huitema E."/>
            <person name="Raffaele S."/>
            <person name="Robideau G.P."/>
            <person name="Thines M."/>
            <person name="Win J."/>
            <person name="Zerillo M.M."/>
            <person name="Beakes G.W."/>
            <person name="Boore J.L."/>
            <person name="Busam D."/>
            <person name="Dumas B."/>
            <person name="Ferriera S."/>
            <person name="Fuerstenberg S.I."/>
            <person name="Gachon C.M."/>
            <person name="Gaulin E."/>
            <person name="Govers F."/>
            <person name="Grenville-Briggs L."/>
            <person name="Horner N."/>
            <person name="Hostetler J."/>
            <person name="Jiang R.H."/>
            <person name="Johnson J."/>
            <person name="Krajaejun T."/>
            <person name="Lin H."/>
            <person name="Meijer H.J."/>
            <person name="Moore B."/>
            <person name="Morris P."/>
            <person name="Phuntmart V."/>
            <person name="Puiu D."/>
            <person name="Shetty J."/>
            <person name="Stajich J.E."/>
            <person name="Tripathy S."/>
            <person name="Wawra S."/>
            <person name="van West P."/>
            <person name="Whitty B.R."/>
            <person name="Coutinho P.M."/>
            <person name="Henrissat B."/>
            <person name="Martin F."/>
            <person name="Thomas P.D."/>
            <person name="Tyler B.M."/>
            <person name="De Vries R.P."/>
            <person name="Kamoun S."/>
            <person name="Yandell M."/>
            <person name="Tisserat N."/>
            <person name="Buell C.R."/>
        </authorList>
    </citation>
    <scope>NUCLEOTIDE SEQUENCE</scope>
    <source>
        <strain evidence="10">DAOM:BR144</strain>
    </source>
</reference>
<evidence type="ECO:0000259" key="8">
    <source>
        <dbReference type="PROSITE" id="PS50119"/>
    </source>
</evidence>
<dbReference type="AlphaFoldDB" id="K3WMU7"/>